<evidence type="ECO:0000313" key="16">
    <source>
        <dbReference type="Proteomes" id="UP000007801"/>
    </source>
</evidence>
<dbReference type="GO" id="GO:0007480">
    <property type="term" value="P:imaginal disc-derived leg morphogenesis"/>
    <property type="evidence" value="ECO:0007669"/>
    <property type="project" value="EnsemblMetazoa"/>
</dbReference>
<dbReference type="GO" id="GO:2001261">
    <property type="term" value="P:negative regulation of semaphorin-plexin signaling pathway"/>
    <property type="evidence" value="ECO:0007669"/>
    <property type="project" value="EnsemblMetazoa"/>
</dbReference>
<feature type="compositionally biased region" description="Low complexity" evidence="13">
    <location>
        <begin position="404"/>
        <end position="414"/>
    </location>
</feature>
<dbReference type="GO" id="GO:0002091">
    <property type="term" value="P:negative regulation of receptor internalization"/>
    <property type="evidence" value="ECO:0007669"/>
    <property type="project" value="EnsemblMetazoa"/>
</dbReference>
<dbReference type="PhylomeDB" id="B3M5Y0"/>
<dbReference type="GO" id="GO:0035592">
    <property type="term" value="P:establishment of protein localization to extracellular region"/>
    <property type="evidence" value="ECO:0007669"/>
    <property type="project" value="EnsemblMetazoa"/>
</dbReference>
<dbReference type="GO" id="GO:0048132">
    <property type="term" value="P:female germ-line stem cell asymmetric division"/>
    <property type="evidence" value="ECO:0007669"/>
    <property type="project" value="EnsemblMetazoa"/>
</dbReference>
<dbReference type="GO" id="GO:0009897">
    <property type="term" value="C:external side of plasma membrane"/>
    <property type="evidence" value="ECO:0007669"/>
    <property type="project" value="EnsemblMetazoa"/>
</dbReference>
<evidence type="ECO:0000256" key="1">
    <source>
        <dbReference type="ARBA" id="ARBA00004609"/>
    </source>
</evidence>
<dbReference type="AlphaFoldDB" id="B3M5Y0"/>
<keyword evidence="8" id="KW-0325">Glycoprotein</keyword>
<dbReference type="GO" id="GO:0048813">
    <property type="term" value="P:dendrite morphogenesis"/>
    <property type="evidence" value="ECO:0007669"/>
    <property type="project" value="EnsemblMetazoa"/>
</dbReference>
<dbReference type="OrthoDB" id="6380619at2759"/>
<evidence type="ECO:0000256" key="12">
    <source>
        <dbReference type="RuleBase" id="RU003519"/>
    </source>
</evidence>
<evidence type="ECO:0000256" key="10">
    <source>
        <dbReference type="ARBA" id="ARBA00023288"/>
    </source>
</evidence>
<dbReference type="GO" id="GO:0071694">
    <property type="term" value="P:maintenance of protein location in extracellular region"/>
    <property type="evidence" value="ECO:0007669"/>
    <property type="project" value="EnsemblMetazoa"/>
</dbReference>
<evidence type="ECO:0008006" key="17">
    <source>
        <dbReference type="Google" id="ProtNLM"/>
    </source>
</evidence>
<protein>
    <recommendedName>
        <fullName evidence="17">Division abnormally delayed protein</fullName>
    </recommendedName>
</protein>
<dbReference type="eggNOG" id="KOG3821">
    <property type="taxonomic scope" value="Eukaryota"/>
</dbReference>
<dbReference type="GO" id="GO:0007367">
    <property type="term" value="P:segment polarity determination"/>
    <property type="evidence" value="ECO:0007669"/>
    <property type="project" value="EnsemblMetazoa"/>
</dbReference>
<keyword evidence="9 12" id="KW-0357">Heparan sulfate</keyword>
<dbReference type="GO" id="GO:0005576">
    <property type="term" value="C:extracellular region"/>
    <property type="evidence" value="ECO:0007669"/>
    <property type="project" value="TreeGrafter"/>
</dbReference>
<dbReference type="GO" id="GO:0045570">
    <property type="term" value="P:regulation of imaginal disc growth"/>
    <property type="evidence" value="ECO:0007669"/>
    <property type="project" value="EnsemblMetazoa"/>
</dbReference>
<dbReference type="GO" id="GO:0090263">
    <property type="term" value="P:positive regulation of canonical Wnt signaling pathway"/>
    <property type="evidence" value="ECO:0007669"/>
    <property type="project" value="EnsemblMetazoa"/>
</dbReference>
<feature type="compositionally biased region" description="Basic residues" evidence="13">
    <location>
        <begin position="36"/>
        <end position="52"/>
    </location>
</feature>
<comment type="subcellular location">
    <subcellularLocation>
        <location evidence="1 12">Cell membrane</location>
        <topology evidence="1 12">Lipid-anchor</topology>
        <topology evidence="1 12">GPI-anchor</topology>
    </subcellularLocation>
</comment>
<feature type="chain" id="PRO_5002792106" description="Division abnormally delayed protein" evidence="14">
    <location>
        <begin position="27"/>
        <end position="623"/>
    </location>
</feature>
<evidence type="ECO:0000256" key="2">
    <source>
        <dbReference type="ARBA" id="ARBA00010260"/>
    </source>
</evidence>
<organism evidence="15 16">
    <name type="scientific">Drosophila ananassae</name>
    <name type="common">Fruit fly</name>
    <dbReference type="NCBI Taxonomy" id="7217"/>
    <lineage>
        <taxon>Eukaryota</taxon>
        <taxon>Metazoa</taxon>
        <taxon>Ecdysozoa</taxon>
        <taxon>Arthropoda</taxon>
        <taxon>Hexapoda</taxon>
        <taxon>Insecta</taxon>
        <taxon>Pterygota</taxon>
        <taxon>Neoptera</taxon>
        <taxon>Endopterygota</taxon>
        <taxon>Diptera</taxon>
        <taxon>Brachycera</taxon>
        <taxon>Muscomorpha</taxon>
        <taxon>Ephydroidea</taxon>
        <taxon>Drosophilidae</taxon>
        <taxon>Drosophila</taxon>
        <taxon>Sophophora</taxon>
    </lineage>
</organism>
<dbReference type="InterPro" id="IPR001863">
    <property type="entry name" value="Glypican"/>
</dbReference>
<dbReference type="GO" id="GO:0051726">
    <property type="term" value="P:regulation of cell cycle"/>
    <property type="evidence" value="ECO:0007669"/>
    <property type="project" value="EnsemblMetazoa"/>
</dbReference>
<dbReference type="InParanoid" id="B3M5Y0"/>
<evidence type="ECO:0000256" key="3">
    <source>
        <dbReference type="ARBA" id="ARBA00022475"/>
    </source>
</evidence>
<dbReference type="PANTHER" id="PTHR10822:SF29">
    <property type="entry name" value="DIVISION ABNORMALLY DELAYED PROTEIN"/>
    <property type="match status" value="1"/>
</dbReference>
<dbReference type="GO" id="GO:0007427">
    <property type="term" value="P:epithelial cell migration, open tracheal system"/>
    <property type="evidence" value="ECO:0007669"/>
    <property type="project" value="EnsemblMetazoa"/>
</dbReference>
<keyword evidence="6 12" id="KW-0654">Proteoglycan</keyword>
<dbReference type="Proteomes" id="UP000007801">
    <property type="component" value="Unassembled WGS sequence"/>
</dbReference>
<evidence type="ECO:0000313" key="15">
    <source>
        <dbReference type="EMBL" id="EDV39670.1"/>
    </source>
</evidence>
<evidence type="ECO:0000256" key="7">
    <source>
        <dbReference type="ARBA" id="ARBA00023136"/>
    </source>
</evidence>
<dbReference type="GO" id="GO:0030718">
    <property type="term" value="P:germ-line stem cell population maintenance"/>
    <property type="evidence" value="ECO:0007669"/>
    <property type="project" value="EnsemblMetazoa"/>
</dbReference>
<proteinExistence type="inferred from homology"/>
<comment type="function">
    <text evidence="12">Cell surface proteoglycan.</text>
</comment>
<comment type="similarity">
    <text evidence="2 11">Belongs to the glypican family.</text>
</comment>
<keyword evidence="5 14" id="KW-0732">Signal</keyword>
<dbReference type="GO" id="GO:0048100">
    <property type="term" value="P:wing disc anterior/posterior pattern formation"/>
    <property type="evidence" value="ECO:0007669"/>
    <property type="project" value="EnsemblMetazoa"/>
</dbReference>
<feature type="region of interest" description="Disordered" evidence="13">
    <location>
        <begin position="400"/>
        <end position="428"/>
    </location>
</feature>
<name>B3M5Y0_DROAN</name>
<evidence type="ECO:0000256" key="5">
    <source>
        <dbReference type="ARBA" id="ARBA00022729"/>
    </source>
</evidence>
<evidence type="ECO:0000256" key="4">
    <source>
        <dbReference type="ARBA" id="ARBA00022622"/>
    </source>
</evidence>
<dbReference type="GeneID" id="6506993"/>
<dbReference type="GO" id="GO:0045743">
    <property type="term" value="P:positive regulation of fibroblast growth factor receptor signaling pathway"/>
    <property type="evidence" value="ECO:0007669"/>
    <property type="project" value="EnsemblMetazoa"/>
</dbReference>
<feature type="region of interest" description="Disordered" evidence="13">
    <location>
        <begin position="30"/>
        <end position="65"/>
    </location>
</feature>
<evidence type="ECO:0000256" key="8">
    <source>
        <dbReference type="ARBA" id="ARBA00023180"/>
    </source>
</evidence>
<keyword evidence="16" id="KW-1185">Reference proteome</keyword>
<evidence type="ECO:0000256" key="13">
    <source>
        <dbReference type="SAM" id="MobiDB-lite"/>
    </source>
</evidence>
<dbReference type="GO" id="GO:0048749">
    <property type="term" value="P:compound eye development"/>
    <property type="evidence" value="ECO:0007669"/>
    <property type="project" value="EnsemblMetazoa"/>
</dbReference>
<dbReference type="OMA" id="RGCSAQY"/>
<evidence type="ECO:0000256" key="14">
    <source>
        <dbReference type="SAM" id="SignalP"/>
    </source>
</evidence>
<keyword evidence="10 12" id="KW-0449">Lipoprotein</keyword>
<dbReference type="GO" id="GO:0008407">
    <property type="term" value="P:chaeta morphogenesis"/>
    <property type="evidence" value="ECO:0007669"/>
    <property type="project" value="EnsemblMetazoa"/>
</dbReference>
<dbReference type="HOGENOM" id="CLU_024658_3_0_1"/>
<keyword evidence="4 12" id="KW-0336">GPI-anchor</keyword>
<dbReference type="GO" id="GO:0030513">
    <property type="term" value="P:positive regulation of BMP signaling pathway"/>
    <property type="evidence" value="ECO:0007669"/>
    <property type="project" value="EnsemblMetazoa"/>
</dbReference>
<feature type="signal peptide" evidence="14">
    <location>
        <begin position="1"/>
        <end position="26"/>
    </location>
</feature>
<feature type="region of interest" description="Disordered" evidence="13">
    <location>
        <begin position="525"/>
        <end position="603"/>
    </location>
</feature>
<evidence type="ECO:0000256" key="9">
    <source>
        <dbReference type="ARBA" id="ARBA00023207"/>
    </source>
</evidence>
<dbReference type="EMBL" id="CH902618">
    <property type="protein sequence ID" value="EDV39670.1"/>
    <property type="molecule type" value="Genomic_DNA"/>
</dbReference>
<dbReference type="GO" id="GO:0016323">
    <property type="term" value="C:basolateral plasma membrane"/>
    <property type="evidence" value="ECO:0007669"/>
    <property type="project" value="EnsemblMetazoa"/>
</dbReference>
<dbReference type="GO" id="GO:0008052">
    <property type="term" value="P:sensory organ boundary specification"/>
    <property type="evidence" value="ECO:0007669"/>
    <property type="project" value="EnsemblMetazoa"/>
</dbReference>
<dbReference type="KEGG" id="dan:6506993"/>
<dbReference type="GO" id="GO:0045880">
    <property type="term" value="P:positive regulation of smoothened signaling pathway"/>
    <property type="evidence" value="ECO:0007669"/>
    <property type="project" value="EnsemblMetazoa"/>
</dbReference>
<sequence>MAARSIRVAQLLLFALLCGLVGLSAAKHLGDGTSSAHHHHQHSASTHHRRRLQRDSRAKDSSSAGHQCEAVKSYFESIDIKSSGAYNEKGAVCGGSCCNNATESQLREKASGMFEQLLHHHTSSLRGVLETNAKQFQGHVLELAQQSENRTLAVFSKVYTRMVPLSRMLIQQLYTEIMNHLIYTSNYTNGQHSGRGIGSIQSGLEDAVHQFFVQLFPVAYHQAVHVSKNSYGELHDDYINCLKHHFDDMRPFGEIPRELQSSLVQSVHLSNVFMKALLESAEVLSEADSLYGSQLSDTCKMHLLKMHYCPNCNAHQPSSKETKVCHGYCMNVLRGCSAEYAGLLDSPWSSVVDALNNLVTSHILAETGIINAIKLLDSKLSEAIMHAMKNGPELEQKVKKTCGSPTLSPSLTSEPETRPPQHKGSIKWATPPDPGMVRFLSTIDKTKEFYANIVENFCNEQYSLEDRSCWTGDRYGDYTQLLIGPGLDSQRYNPEVPLRSSAQLTTLNELVDKLIKIRKNIGATVPPNSIQTHDIQSDMGHEGSGGGEGRIDDDEEDYSSQHGSGDGSGDGATTIDDTDITTNEVDDRNTHGNTSGSNSLGPALGTATSLLLTLVTILLSRCS</sequence>
<keyword evidence="7 12" id="KW-0472">Membrane</keyword>
<dbReference type="FunCoup" id="B3M5Y0">
    <property type="interactions" value="191"/>
</dbReference>
<dbReference type="Pfam" id="PF01153">
    <property type="entry name" value="Glypican"/>
    <property type="match status" value="1"/>
</dbReference>
<dbReference type="CTD" id="39013"/>
<evidence type="ECO:0000256" key="11">
    <source>
        <dbReference type="RuleBase" id="RU003518"/>
    </source>
</evidence>
<dbReference type="GO" id="GO:0008586">
    <property type="term" value="P:imaginal disc-derived wing vein morphogenesis"/>
    <property type="evidence" value="ECO:0007669"/>
    <property type="project" value="EnsemblMetazoa"/>
</dbReference>
<accession>B3M5Y0</accession>
<keyword evidence="3" id="KW-1003">Cell membrane</keyword>
<evidence type="ECO:0000256" key="6">
    <source>
        <dbReference type="ARBA" id="ARBA00022974"/>
    </source>
</evidence>
<gene>
    <name evidence="15" type="primary">Dana\GF24360</name>
    <name evidence="15" type="synonym">dana_GLEANR_9088</name>
    <name evidence="15" type="ORF">GF24360</name>
</gene>
<dbReference type="GO" id="GO:0008045">
    <property type="term" value="P:motor neuron axon guidance"/>
    <property type="evidence" value="ECO:0007669"/>
    <property type="project" value="EnsemblMetazoa"/>
</dbReference>
<dbReference type="SMR" id="B3M5Y0"/>
<dbReference type="PANTHER" id="PTHR10822">
    <property type="entry name" value="GLYPICAN"/>
    <property type="match status" value="1"/>
</dbReference>
<dbReference type="GO" id="GO:0016324">
    <property type="term" value="C:apical plasma membrane"/>
    <property type="evidence" value="ECO:0007669"/>
    <property type="project" value="EnsemblMetazoa"/>
</dbReference>
<reference evidence="15 16" key="1">
    <citation type="journal article" date="2007" name="Nature">
        <title>Evolution of genes and genomes on the Drosophila phylogeny.</title>
        <authorList>
            <consortium name="Drosophila 12 Genomes Consortium"/>
            <person name="Clark A.G."/>
            <person name="Eisen M.B."/>
            <person name="Smith D.R."/>
            <person name="Bergman C.M."/>
            <person name="Oliver B."/>
            <person name="Markow T.A."/>
            <person name="Kaufman T.C."/>
            <person name="Kellis M."/>
            <person name="Gelbart W."/>
            <person name="Iyer V.N."/>
            <person name="Pollard D.A."/>
            <person name="Sackton T.B."/>
            <person name="Larracuente A.M."/>
            <person name="Singh N.D."/>
            <person name="Abad J.P."/>
            <person name="Abt D.N."/>
            <person name="Adryan B."/>
            <person name="Aguade M."/>
            <person name="Akashi H."/>
            <person name="Anderson W.W."/>
            <person name="Aquadro C.F."/>
            <person name="Ardell D.H."/>
            <person name="Arguello R."/>
            <person name="Artieri C.G."/>
            <person name="Barbash D.A."/>
            <person name="Barker D."/>
            <person name="Barsanti P."/>
            <person name="Batterham P."/>
            <person name="Batzoglou S."/>
            <person name="Begun D."/>
            <person name="Bhutkar A."/>
            <person name="Blanco E."/>
            <person name="Bosak S.A."/>
            <person name="Bradley R.K."/>
            <person name="Brand A.D."/>
            <person name="Brent M.R."/>
            <person name="Brooks A.N."/>
            <person name="Brown R.H."/>
            <person name="Butlin R.K."/>
            <person name="Caggese C."/>
            <person name="Calvi B.R."/>
            <person name="Bernardo de Carvalho A."/>
            <person name="Caspi A."/>
            <person name="Castrezana S."/>
            <person name="Celniker S.E."/>
            <person name="Chang J.L."/>
            <person name="Chapple C."/>
            <person name="Chatterji S."/>
            <person name="Chinwalla A."/>
            <person name="Civetta A."/>
            <person name="Clifton S.W."/>
            <person name="Comeron J.M."/>
            <person name="Costello J.C."/>
            <person name="Coyne J.A."/>
            <person name="Daub J."/>
            <person name="David R.G."/>
            <person name="Delcher A.L."/>
            <person name="Delehaunty K."/>
            <person name="Do C.B."/>
            <person name="Ebling H."/>
            <person name="Edwards K."/>
            <person name="Eickbush T."/>
            <person name="Evans J.D."/>
            <person name="Filipski A."/>
            <person name="Findeiss S."/>
            <person name="Freyhult E."/>
            <person name="Fulton L."/>
            <person name="Fulton R."/>
            <person name="Garcia A.C."/>
            <person name="Gardiner A."/>
            <person name="Garfield D.A."/>
            <person name="Garvin B.E."/>
            <person name="Gibson G."/>
            <person name="Gilbert D."/>
            <person name="Gnerre S."/>
            <person name="Godfrey J."/>
            <person name="Good R."/>
            <person name="Gotea V."/>
            <person name="Gravely B."/>
            <person name="Greenberg A.J."/>
            <person name="Griffiths-Jones S."/>
            <person name="Gross S."/>
            <person name="Guigo R."/>
            <person name="Gustafson E.A."/>
            <person name="Haerty W."/>
            <person name="Hahn M.W."/>
            <person name="Halligan D.L."/>
            <person name="Halpern A.L."/>
            <person name="Halter G.M."/>
            <person name="Han M.V."/>
            <person name="Heger A."/>
            <person name="Hillier L."/>
            <person name="Hinrichs A.S."/>
            <person name="Holmes I."/>
            <person name="Hoskins R.A."/>
            <person name="Hubisz M.J."/>
            <person name="Hultmark D."/>
            <person name="Huntley M.A."/>
            <person name="Jaffe D.B."/>
            <person name="Jagadeeshan S."/>
            <person name="Jeck W.R."/>
            <person name="Johnson J."/>
            <person name="Jones C.D."/>
            <person name="Jordan W.C."/>
            <person name="Karpen G.H."/>
            <person name="Kataoka E."/>
            <person name="Keightley P.D."/>
            <person name="Kheradpour P."/>
            <person name="Kirkness E.F."/>
            <person name="Koerich L.B."/>
            <person name="Kristiansen K."/>
            <person name="Kudrna D."/>
            <person name="Kulathinal R.J."/>
            <person name="Kumar S."/>
            <person name="Kwok R."/>
            <person name="Lander E."/>
            <person name="Langley C.H."/>
            <person name="Lapoint R."/>
            <person name="Lazzaro B.P."/>
            <person name="Lee S.J."/>
            <person name="Levesque L."/>
            <person name="Li R."/>
            <person name="Lin C.F."/>
            <person name="Lin M.F."/>
            <person name="Lindblad-Toh K."/>
            <person name="Llopart A."/>
            <person name="Long M."/>
            <person name="Low L."/>
            <person name="Lozovsky E."/>
            <person name="Lu J."/>
            <person name="Luo M."/>
            <person name="Machado C.A."/>
            <person name="Makalowski W."/>
            <person name="Marzo M."/>
            <person name="Matsuda M."/>
            <person name="Matzkin L."/>
            <person name="McAllister B."/>
            <person name="McBride C.S."/>
            <person name="McKernan B."/>
            <person name="McKernan K."/>
            <person name="Mendez-Lago M."/>
            <person name="Minx P."/>
            <person name="Mollenhauer M.U."/>
            <person name="Montooth K."/>
            <person name="Mount S.M."/>
            <person name="Mu X."/>
            <person name="Myers E."/>
            <person name="Negre B."/>
            <person name="Newfeld S."/>
            <person name="Nielsen R."/>
            <person name="Noor M.A."/>
            <person name="O'Grady P."/>
            <person name="Pachter L."/>
            <person name="Papaceit M."/>
            <person name="Parisi M.J."/>
            <person name="Parisi M."/>
            <person name="Parts L."/>
            <person name="Pedersen J.S."/>
            <person name="Pesole G."/>
            <person name="Phillippy A.M."/>
            <person name="Ponting C.P."/>
            <person name="Pop M."/>
            <person name="Porcelli D."/>
            <person name="Powell J.R."/>
            <person name="Prohaska S."/>
            <person name="Pruitt K."/>
            <person name="Puig M."/>
            <person name="Quesneville H."/>
            <person name="Ram K.R."/>
            <person name="Rand D."/>
            <person name="Rasmussen M.D."/>
            <person name="Reed L.K."/>
            <person name="Reenan R."/>
            <person name="Reily A."/>
            <person name="Remington K.A."/>
            <person name="Rieger T.T."/>
            <person name="Ritchie M.G."/>
            <person name="Robin C."/>
            <person name="Rogers Y.H."/>
            <person name="Rohde C."/>
            <person name="Rozas J."/>
            <person name="Rubenfield M.J."/>
            <person name="Ruiz A."/>
            <person name="Russo S."/>
            <person name="Salzberg S.L."/>
            <person name="Sanchez-Gracia A."/>
            <person name="Saranga D.J."/>
            <person name="Sato H."/>
            <person name="Schaeffer S.W."/>
            <person name="Schatz M.C."/>
            <person name="Schlenke T."/>
            <person name="Schwartz R."/>
            <person name="Segarra C."/>
            <person name="Singh R.S."/>
            <person name="Sirot L."/>
            <person name="Sirota M."/>
            <person name="Sisneros N.B."/>
            <person name="Smith C.D."/>
            <person name="Smith T.F."/>
            <person name="Spieth J."/>
            <person name="Stage D.E."/>
            <person name="Stark A."/>
            <person name="Stephan W."/>
            <person name="Strausberg R.L."/>
            <person name="Strempel S."/>
            <person name="Sturgill D."/>
            <person name="Sutton G."/>
            <person name="Sutton G.G."/>
            <person name="Tao W."/>
            <person name="Teichmann S."/>
            <person name="Tobari Y.N."/>
            <person name="Tomimura Y."/>
            <person name="Tsolas J.M."/>
            <person name="Valente V.L."/>
            <person name="Venter E."/>
            <person name="Venter J.C."/>
            <person name="Vicario S."/>
            <person name="Vieira F.G."/>
            <person name="Vilella A.J."/>
            <person name="Villasante A."/>
            <person name="Walenz B."/>
            <person name="Wang J."/>
            <person name="Wasserman M."/>
            <person name="Watts T."/>
            <person name="Wilson D."/>
            <person name="Wilson R.K."/>
            <person name="Wing R.A."/>
            <person name="Wolfner M.F."/>
            <person name="Wong A."/>
            <person name="Wong G.K."/>
            <person name="Wu C.I."/>
            <person name="Wu G."/>
            <person name="Yamamoto D."/>
            <person name="Yang H.P."/>
            <person name="Yang S.P."/>
            <person name="Yorke J.A."/>
            <person name="Yoshida K."/>
            <person name="Zdobnov E."/>
            <person name="Zhang P."/>
            <person name="Zhang Y."/>
            <person name="Zimin A.V."/>
            <person name="Baldwin J."/>
            <person name="Abdouelleil A."/>
            <person name="Abdulkadir J."/>
            <person name="Abebe A."/>
            <person name="Abera B."/>
            <person name="Abreu J."/>
            <person name="Acer S.C."/>
            <person name="Aftuck L."/>
            <person name="Alexander A."/>
            <person name="An P."/>
            <person name="Anderson E."/>
            <person name="Anderson S."/>
            <person name="Arachi H."/>
            <person name="Azer M."/>
            <person name="Bachantsang P."/>
            <person name="Barry A."/>
            <person name="Bayul T."/>
            <person name="Berlin A."/>
            <person name="Bessette D."/>
            <person name="Bloom T."/>
            <person name="Blye J."/>
            <person name="Boguslavskiy L."/>
            <person name="Bonnet C."/>
            <person name="Boukhgalter B."/>
            <person name="Bourzgui I."/>
            <person name="Brown A."/>
            <person name="Cahill P."/>
            <person name="Channer S."/>
            <person name="Cheshatsang Y."/>
            <person name="Chuda L."/>
            <person name="Citroen M."/>
            <person name="Collymore A."/>
            <person name="Cooke P."/>
            <person name="Costello M."/>
            <person name="D'Aco K."/>
            <person name="Daza R."/>
            <person name="De Haan G."/>
            <person name="DeGray S."/>
            <person name="DeMaso C."/>
            <person name="Dhargay N."/>
            <person name="Dooley K."/>
            <person name="Dooley E."/>
            <person name="Doricent M."/>
            <person name="Dorje P."/>
            <person name="Dorjee K."/>
            <person name="Dupes A."/>
            <person name="Elong R."/>
            <person name="Falk J."/>
            <person name="Farina A."/>
            <person name="Faro S."/>
            <person name="Ferguson D."/>
            <person name="Fisher S."/>
            <person name="Foley C.D."/>
            <person name="Franke A."/>
            <person name="Friedrich D."/>
            <person name="Gadbois L."/>
            <person name="Gearin G."/>
            <person name="Gearin C.R."/>
            <person name="Giannoukos G."/>
            <person name="Goode T."/>
            <person name="Graham J."/>
            <person name="Grandbois E."/>
            <person name="Grewal S."/>
            <person name="Gyaltsen K."/>
            <person name="Hafez N."/>
            <person name="Hagos B."/>
            <person name="Hall J."/>
            <person name="Henson C."/>
            <person name="Hollinger A."/>
            <person name="Honan T."/>
            <person name="Huard M.D."/>
            <person name="Hughes L."/>
            <person name="Hurhula B."/>
            <person name="Husby M.E."/>
            <person name="Kamat A."/>
            <person name="Kanga B."/>
            <person name="Kashin S."/>
            <person name="Khazanovich D."/>
            <person name="Kisner P."/>
            <person name="Lance K."/>
            <person name="Lara M."/>
            <person name="Lee W."/>
            <person name="Lennon N."/>
            <person name="Letendre F."/>
            <person name="LeVine R."/>
            <person name="Lipovsky A."/>
            <person name="Liu X."/>
            <person name="Liu J."/>
            <person name="Liu S."/>
            <person name="Lokyitsang T."/>
            <person name="Lokyitsang Y."/>
            <person name="Lubonja R."/>
            <person name="Lui A."/>
            <person name="MacDonald P."/>
            <person name="Magnisalis V."/>
            <person name="Maru K."/>
            <person name="Matthews C."/>
            <person name="McCusker W."/>
            <person name="McDonough S."/>
            <person name="Mehta T."/>
            <person name="Meldrim J."/>
            <person name="Meneus L."/>
            <person name="Mihai O."/>
            <person name="Mihalev A."/>
            <person name="Mihova T."/>
            <person name="Mittelman R."/>
            <person name="Mlenga V."/>
            <person name="Montmayeur A."/>
            <person name="Mulrain L."/>
            <person name="Navidi A."/>
            <person name="Naylor J."/>
            <person name="Negash T."/>
            <person name="Nguyen T."/>
            <person name="Nguyen N."/>
            <person name="Nicol R."/>
            <person name="Norbu C."/>
            <person name="Norbu N."/>
            <person name="Novod N."/>
            <person name="O'Neill B."/>
            <person name="Osman S."/>
            <person name="Markiewicz E."/>
            <person name="Oyono O.L."/>
            <person name="Patti C."/>
            <person name="Phunkhang P."/>
            <person name="Pierre F."/>
            <person name="Priest M."/>
            <person name="Raghuraman S."/>
            <person name="Rege F."/>
            <person name="Reyes R."/>
            <person name="Rise C."/>
            <person name="Rogov P."/>
            <person name="Ross K."/>
            <person name="Ryan E."/>
            <person name="Settipalli S."/>
            <person name="Shea T."/>
            <person name="Sherpa N."/>
            <person name="Shi L."/>
            <person name="Shih D."/>
            <person name="Sparrow T."/>
            <person name="Spaulding J."/>
            <person name="Stalker J."/>
            <person name="Stange-Thomann N."/>
            <person name="Stavropoulos S."/>
            <person name="Stone C."/>
            <person name="Strader C."/>
            <person name="Tesfaye S."/>
            <person name="Thomson T."/>
            <person name="Thoulutsang Y."/>
            <person name="Thoulutsang D."/>
            <person name="Topham K."/>
            <person name="Topping I."/>
            <person name="Tsamla T."/>
            <person name="Vassiliev H."/>
            <person name="Vo A."/>
            <person name="Wangchuk T."/>
            <person name="Wangdi T."/>
            <person name="Weiand M."/>
            <person name="Wilkinson J."/>
            <person name="Wilson A."/>
            <person name="Yadav S."/>
            <person name="Young G."/>
            <person name="Yu Q."/>
            <person name="Zembek L."/>
            <person name="Zhong D."/>
            <person name="Zimmer A."/>
            <person name="Zwirko Z."/>
            <person name="Jaffe D.B."/>
            <person name="Alvarez P."/>
            <person name="Brockman W."/>
            <person name="Butler J."/>
            <person name="Chin C."/>
            <person name="Gnerre S."/>
            <person name="Grabherr M."/>
            <person name="Kleber M."/>
            <person name="Mauceli E."/>
            <person name="MacCallum I."/>
        </authorList>
    </citation>
    <scope>NUCLEOTIDE SEQUENCE [LARGE SCALE GENOMIC DNA]</scope>
    <source>
        <strain evidence="16">Tucson 14024-0371.13</strain>
    </source>
</reference>
<dbReference type="STRING" id="7217.B3M5Y0"/>
<dbReference type="GO" id="GO:1905475">
    <property type="term" value="P:regulation of protein localization to membrane"/>
    <property type="evidence" value="ECO:0007669"/>
    <property type="project" value="TreeGrafter"/>
</dbReference>
<dbReference type="GO" id="GO:0048190">
    <property type="term" value="P:wing disc dorsal/ventral pattern formation"/>
    <property type="evidence" value="ECO:0007669"/>
    <property type="project" value="EnsemblMetazoa"/>
</dbReference>